<dbReference type="SUPFAM" id="SSF52540">
    <property type="entry name" value="P-loop containing nucleoside triphosphate hydrolases"/>
    <property type="match status" value="1"/>
</dbReference>
<dbReference type="InterPro" id="IPR003439">
    <property type="entry name" value="ABC_transporter-like_ATP-bd"/>
</dbReference>
<dbReference type="AlphaFoldDB" id="A0A8B2NZE4"/>
<gene>
    <name evidence="6" type="ORF">DLJ53_16400</name>
</gene>
<evidence type="ECO:0000256" key="4">
    <source>
        <dbReference type="ARBA" id="ARBA00022840"/>
    </source>
</evidence>
<feature type="domain" description="ABC transporter" evidence="5">
    <location>
        <begin position="3"/>
        <end position="250"/>
    </location>
</feature>
<comment type="similarity">
    <text evidence="1">Belongs to the ABC transporter superfamily.</text>
</comment>
<proteinExistence type="inferred from homology"/>
<dbReference type="Gene3D" id="3.40.50.300">
    <property type="entry name" value="P-loop containing nucleotide triphosphate hydrolases"/>
    <property type="match status" value="1"/>
</dbReference>
<dbReference type="SMART" id="SM00382">
    <property type="entry name" value="AAA"/>
    <property type="match status" value="1"/>
</dbReference>
<evidence type="ECO:0000313" key="6">
    <source>
        <dbReference type="EMBL" id="RAI01178.1"/>
    </source>
</evidence>
<comment type="caution">
    <text evidence="6">The sequence shown here is derived from an EMBL/GenBank/DDBJ whole genome shotgun (WGS) entry which is preliminary data.</text>
</comment>
<keyword evidence="3" id="KW-0547">Nucleotide-binding</keyword>
<dbReference type="Pfam" id="PF00005">
    <property type="entry name" value="ABC_tran"/>
    <property type="match status" value="1"/>
</dbReference>
<protein>
    <submittedName>
        <fullName evidence="6">ABC transporter ATP-binding protein</fullName>
    </submittedName>
</protein>
<dbReference type="InterPro" id="IPR003593">
    <property type="entry name" value="AAA+_ATPase"/>
</dbReference>
<dbReference type="InterPro" id="IPR051120">
    <property type="entry name" value="ABC_AA/LPS_Transport"/>
</dbReference>
<accession>A0A8B2NZE4</accession>
<dbReference type="GO" id="GO:0005886">
    <property type="term" value="C:plasma membrane"/>
    <property type="evidence" value="ECO:0007669"/>
    <property type="project" value="TreeGrafter"/>
</dbReference>
<evidence type="ECO:0000259" key="5">
    <source>
        <dbReference type="PROSITE" id="PS50893"/>
    </source>
</evidence>
<dbReference type="PANTHER" id="PTHR45772:SF9">
    <property type="entry name" value="CONSERVED COMPONENT OF ABC TRANSPORTER FOR NATURAL AMINO ACIDS"/>
    <property type="match status" value="1"/>
</dbReference>
<dbReference type="PROSITE" id="PS50893">
    <property type="entry name" value="ABC_TRANSPORTER_2"/>
    <property type="match status" value="1"/>
</dbReference>
<dbReference type="GO" id="GO:0016887">
    <property type="term" value="F:ATP hydrolysis activity"/>
    <property type="evidence" value="ECO:0007669"/>
    <property type="project" value="InterPro"/>
</dbReference>
<organism evidence="6 7">
    <name type="scientific">Acuticoccus sediminis</name>
    <dbReference type="NCBI Taxonomy" id="2184697"/>
    <lineage>
        <taxon>Bacteria</taxon>
        <taxon>Pseudomonadati</taxon>
        <taxon>Pseudomonadota</taxon>
        <taxon>Alphaproteobacteria</taxon>
        <taxon>Hyphomicrobiales</taxon>
        <taxon>Amorphaceae</taxon>
        <taxon>Acuticoccus</taxon>
    </lineage>
</organism>
<dbReference type="RefSeq" id="WP_111347834.1">
    <property type="nucleotide sequence ID" value="NZ_QHHQ01000003.1"/>
</dbReference>
<dbReference type="PROSITE" id="PS00211">
    <property type="entry name" value="ABC_TRANSPORTER_1"/>
    <property type="match status" value="1"/>
</dbReference>
<evidence type="ECO:0000256" key="3">
    <source>
        <dbReference type="ARBA" id="ARBA00022741"/>
    </source>
</evidence>
<evidence type="ECO:0000256" key="1">
    <source>
        <dbReference type="ARBA" id="ARBA00005417"/>
    </source>
</evidence>
<evidence type="ECO:0000256" key="2">
    <source>
        <dbReference type="ARBA" id="ARBA00022448"/>
    </source>
</evidence>
<dbReference type="Proteomes" id="UP000249590">
    <property type="component" value="Unassembled WGS sequence"/>
</dbReference>
<dbReference type="GO" id="GO:0005524">
    <property type="term" value="F:ATP binding"/>
    <property type="evidence" value="ECO:0007669"/>
    <property type="project" value="UniProtKB-KW"/>
</dbReference>
<dbReference type="InterPro" id="IPR017871">
    <property type="entry name" value="ABC_transporter-like_CS"/>
</dbReference>
<sequence length="261" mass="27986">MLLSLEGLEKRFGGVTAVSDLSMHVRRGSIHGLIGPNGAGKTTIINLLTGLYTADGGAITFDGTSLVGLAPPDIAALGIARTYQNVRLFKGMTALEQVVTGCWLRRGVSLWASFIGLAEARRAKKATEAHAMALLERVGMAGRAHELAETLSYGEQRRIELARALGSDPKLLLLDEPTAGMNASEASAIGHLIRELRGQGLTVLLVEHNMGLVTEFCDTCTVINFGRLLAEGDPHTCLSAPDVQEAYFGRRHDADRIQSLR</sequence>
<dbReference type="OrthoDB" id="9806149at2"/>
<evidence type="ECO:0000313" key="7">
    <source>
        <dbReference type="Proteomes" id="UP000249590"/>
    </source>
</evidence>
<dbReference type="FunFam" id="3.40.50.300:FF:000421">
    <property type="entry name" value="Branched-chain amino acid ABC transporter ATP-binding protein"/>
    <property type="match status" value="1"/>
</dbReference>
<keyword evidence="7" id="KW-1185">Reference proteome</keyword>
<dbReference type="PANTHER" id="PTHR45772">
    <property type="entry name" value="CONSERVED COMPONENT OF ABC TRANSPORTER FOR NATURAL AMINO ACIDS-RELATED"/>
    <property type="match status" value="1"/>
</dbReference>
<keyword evidence="4 6" id="KW-0067">ATP-binding</keyword>
<dbReference type="InterPro" id="IPR027417">
    <property type="entry name" value="P-loop_NTPase"/>
</dbReference>
<dbReference type="EMBL" id="QHHQ01000003">
    <property type="protein sequence ID" value="RAI01178.1"/>
    <property type="molecule type" value="Genomic_DNA"/>
</dbReference>
<keyword evidence="2" id="KW-0813">Transport</keyword>
<name>A0A8B2NZE4_9HYPH</name>
<reference evidence="6 7" key="1">
    <citation type="submission" date="2018-05" db="EMBL/GenBank/DDBJ databases">
        <title>Acuticoccus sediminis sp. nov., isolated from deep-sea sediment of Indian Ocean.</title>
        <authorList>
            <person name="Liu X."/>
            <person name="Lai Q."/>
            <person name="Du Y."/>
            <person name="Sun F."/>
            <person name="Zhang X."/>
            <person name="Wang S."/>
            <person name="Shao Z."/>
        </authorList>
    </citation>
    <scope>NUCLEOTIDE SEQUENCE [LARGE SCALE GENOMIC DNA]</scope>
    <source>
        <strain evidence="6 7">PTG4-2</strain>
    </source>
</reference>
<dbReference type="CDD" id="cd03219">
    <property type="entry name" value="ABC_Mj1267_LivG_branched"/>
    <property type="match status" value="1"/>
</dbReference>